<protein>
    <submittedName>
        <fullName evidence="2">Ribbon-helix-helix domain-containing protein</fullName>
    </submittedName>
</protein>
<dbReference type="InterPro" id="IPR038268">
    <property type="entry name" value="RHH_sf"/>
</dbReference>
<reference evidence="2 3" key="1">
    <citation type="submission" date="2016-12" db="EMBL/GenBank/DDBJ databases">
        <authorList>
            <person name="Song W.-J."/>
            <person name="Kurnit D.M."/>
        </authorList>
    </citation>
    <scope>NUCLEOTIDE SEQUENCE [LARGE SCALE GENOMIC DNA]</scope>
    <source>
        <strain evidence="2 3">DSM 19599</strain>
    </source>
</reference>
<dbReference type="InterPro" id="IPR027373">
    <property type="entry name" value="RHH_dom"/>
</dbReference>
<dbReference type="Gene3D" id="1.10.3990.20">
    <property type="entry name" value="protein bp1543"/>
    <property type="match status" value="1"/>
</dbReference>
<organism evidence="2 3">
    <name type="scientific">Pseudoxanthobacter soli DSM 19599</name>
    <dbReference type="NCBI Taxonomy" id="1123029"/>
    <lineage>
        <taxon>Bacteria</taxon>
        <taxon>Pseudomonadati</taxon>
        <taxon>Pseudomonadota</taxon>
        <taxon>Alphaproteobacteria</taxon>
        <taxon>Hyphomicrobiales</taxon>
        <taxon>Segnochrobactraceae</taxon>
        <taxon>Pseudoxanthobacter</taxon>
    </lineage>
</organism>
<dbReference type="OrthoDB" id="7477016at2"/>
<gene>
    <name evidence="2" type="ORF">SAMN02745172_02944</name>
</gene>
<dbReference type="STRING" id="1123029.SAMN02745172_02944"/>
<evidence type="ECO:0000313" key="3">
    <source>
        <dbReference type="Proteomes" id="UP000186406"/>
    </source>
</evidence>
<proteinExistence type="predicted"/>
<dbReference type="EMBL" id="FRXO01000005">
    <property type="protein sequence ID" value="SHO66289.1"/>
    <property type="molecule type" value="Genomic_DNA"/>
</dbReference>
<accession>A0A1M7ZNA8</accession>
<keyword evidence="3" id="KW-1185">Reference proteome</keyword>
<name>A0A1M7ZNA8_9HYPH</name>
<sequence length="70" mass="7530">MEKRSLTLDGHRTSLALEPAFWSGIEAVAAARGLSLPALVSTIDRERGAGGLASAVRVTVLDHFRDLSRR</sequence>
<feature type="domain" description="Ribbon-helix-helix" evidence="1">
    <location>
        <begin position="2"/>
        <end position="63"/>
    </location>
</feature>
<dbReference type="Pfam" id="PF13467">
    <property type="entry name" value="RHH_4"/>
    <property type="match status" value="1"/>
</dbReference>
<evidence type="ECO:0000259" key="1">
    <source>
        <dbReference type="Pfam" id="PF13467"/>
    </source>
</evidence>
<dbReference type="AlphaFoldDB" id="A0A1M7ZNA8"/>
<evidence type="ECO:0000313" key="2">
    <source>
        <dbReference type="EMBL" id="SHO66289.1"/>
    </source>
</evidence>
<dbReference type="Proteomes" id="UP000186406">
    <property type="component" value="Unassembled WGS sequence"/>
</dbReference>
<dbReference type="RefSeq" id="WP_073630084.1">
    <property type="nucleotide sequence ID" value="NZ_FRXO01000005.1"/>
</dbReference>